<keyword evidence="3" id="KW-1185">Reference proteome</keyword>
<dbReference type="PANTHER" id="PTHR33711:SF9">
    <property type="entry name" value="PROTOCATECHUATE 3,4-DIOXYGENASE ALPHA CHAIN"/>
    <property type="match status" value="1"/>
</dbReference>
<dbReference type="RefSeq" id="WP_255924407.1">
    <property type="nucleotide sequence ID" value="NZ_JANFNH010000001.1"/>
</dbReference>
<reference evidence="2 3" key="1">
    <citation type="submission" date="2022-06" db="EMBL/GenBank/DDBJ databases">
        <title>Draft genome sequence of type strain Streptomyces rubrisoli DSM 42083.</title>
        <authorList>
            <person name="Duangmal K."/>
            <person name="Klaysubun C."/>
        </authorList>
    </citation>
    <scope>NUCLEOTIDE SEQUENCE [LARGE SCALE GENOMIC DNA]</scope>
    <source>
        <strain evidence="2 3">DSM 42083</strain>
    </source>
</reference>
<dbReference type="NCBIfam" id="TIGR02423">
    <property type="entry name" value="protocat_alph"/>
    <property type="match status" value="1"/>
</dbReference>
<dbReference type="InterPro" id="IPR012786">
    <property type="entry name" value="Protocat_dOase_a"/>
</dbReference>
<dbReference type="PANTHER" id="PTHR33711">
    <property type="entry name" value="DIOXYGENASE, PUTATIVE (AFU_ORTHOLOGUE AFUA_2G02910)-RELATED"/>
    <property type="match status" value="1"/>
</dbReference>
<dbReference type="GO" id="GO:0018578">
    <property type="term" value="F:protocatechuate 3,4-dioxygenase activity"/>
    <property type="evidence" value="ECO:0007669"/>
    <property type="project" value="UniProtKB-EC"/>
</dbReference>
<dbReference type="EC" id="1.13.11.3" evidence="2"/>
<evidence type="ECO:0000313" key="3">
    <source>
        <dbReference type="Proteomes" id="UP001206206"/>
    </source>
</evidence>
<protein>
    <submittedName>
        <fullName evidence="2">Protocatechuate 3,4-dioxygenase subunit alpha</fullName>
        <ecNumber evidence="2">1.13.11.3</ecNumber>
    </submittedName>
</protein>
<keyword evidence="2" id="KW-0560">Oxidoreductase</keyword>
<dbReference type="InterPro" id="IPR050770">
    <property type="entry name" value="Intradiol_RC_Dioxygenase"/>
</dbReference>
<accession>A0ABT1P7Z3</accession>
<dbReference type="EMBL" id="JANFNH010000001">
    <property type="protein sequence ID" value="MCQ4040455.1"/>
    <property type="molecule type" value="Genomic_DNA"/>
</dbReference>
<feature type="region of interest" description="Disordered" evidence="1">
    <location>
        <begin position="61"/>
        <end position="80"/>
    </location>
</feature>
<dbReference type="InterPro" id="IPR015889">
    <property type="entry name" value="Intradiol_dOase_core"/>
</dbReference>
<sequence>MTLEPTPSQTIGPYFGHALPHPAGGRIAPTGHPDTVTVHGRVLDGCGAPVDDALLEFWQPAPDGSRTGAPGSLRRDPVDGTAVGRDGVAFTGFGRVATGADGGYVVRTLRPGGVPYLSVCVFARGLLGNLFTRAYLSQAADPLLSSLDARRRATLIAVPERTGVHRFDVRLRGDGEHEETVFLAFR</sequence>
<evidence type="ECO:0000256" key="1">
    <source>
        <dbReference type="SAM" id="MobiDB-lite"/>
    </source>
</evidence>
<dbReference type="Proteomes" id="UP001206206">
    <property type="component" value="Unassembled WGS sequence"/>
</dbReference>
<proteinExistence type="predicted"/>
<comment type="caution">
    <text evidence="2">The sequence shown here is derived from an EMBL/GenBank/DDBJ whole genome shotgun (WGS) entry which is preliminary data.</text>
</comment>
<name>A0ABT1P7Z3_9ACTN</name>
<dbReference type="SUPFAM" id="SSF49482">
    <property type="entry name" value="Aromatic compound dioxygenase"/>
    <property type="match status" value="1"/>
</dbReference>
<evidence type="ECO:0000313" key="2">
    <source>
        <dbReference type="EMBL" id="MCQ4040455.1"/>
    </source>
</evidence>
<organism evidence="2 3">
    <name type="scientific">Streptantibioticus rubrisoli</name>
    <dbReference type="NCBI Taxonomy" id="1387313"/>
    <lineage>
        <taxon>Bacteria</taxon>
        <taxon>Bacillati</taxon>
        <taxon>Actinomycetota</taxon>
        <taxon>Actinomycetes</taxon>
        <taxon>Kitasatosporales</taxon>
        <taxon>Streptomycetaceae</taxon>
        <taxon>Streptantibioticus</taxon>
    </lineage>
</organism>
<dbReference type="Gene3D" id="2.60.130.10">
    <property type="entry name" value="Aromatic compound dioxygenase"/>
    <property type="match status" value="1"/>
</dbReference>
<gene>
    <name evidence="2" type="primary">pcaG</name>
    <name evidence="2" type="ORF">NON19_00085</name>
</gene>